<accession>A0ABT2Y823</accession>
<dbReference type="EMBL" id="JAOVQM010000015">
    <property type="protein sequence ID" value="MCV2232902.1"/>
    <property type="molecule type" value="Genomic_DNA"/>
</dbReference>
<gene>
    <name evidence="3" type="ORF">N7548_08720</name>
</gene>
<evidence type="ECO:0000313" key="3">
    <source>
        <dbReference type="EMBL" id="MCV2232902.1"/>
    </source>
</evidence>
<comment type="caution">
    <text evidence="3">The sequence shown here is derived from an EMBL/GenBank/DDBJ whole genome shotgun (WGS) entry which is preliminary data.</text>
</comment>
<dbReference type="RefSeq" id="WP_263609091.1">
    <property type="nucleotide sequence ID" value="NZ_JAOVQM010000015.1"/>
</dbReference>
<name>A0ABT2Y823_9MOLU</name>
<proteinExistence type="predicted"/>
<evidence type="ECO:0000313" key="4">
    <source>
        <dbReference type="Proteomes" id="UP001177160"/>
    </source>
</evidence>
<organism evidence="3 4">
    <name type="scientific">Paracholeplasma manati</name>
    <dbReference type="NCBI Taxonomy" id="591373"/>
    <lineage>
        <taxon>Bacteria</taxon>
        <taxon>Bacillati</taxon>
        <taxon>Mycoplasmatota</taxon>
        <taxon>Mollicutes</taxon>
        <taxon>Acholeplasmatales</taxon>
        <taxon>Acholeplasmataceae</taxon>
        <taxon>Paracholeplasma</taxon>
    </lineage>
</organism>
<reference evidence="3" key="1">
    <citation type="submission" date="2022-09" db="EMBL/GenBank/DDBJ databases">
        <title>Novel Mycoplasma species identified in domestic and wild animals.</title>
        <authorList>
            <person name="Volokhov D.V."/>
            <person name="Furtak V.A."/>
            <person name="Zagorodnyaya T.A."/>
        </authorList>
    </citation>
    <scope>NUCLEOTIDE SEQUENCE</scope>
    <source>
        <strain evidence="3">Oakley</strain>
    </source>
</reference>
<feature type="signal peptide" evidence="1">
    <location>
        <begin position="1"/>
        <end position="22"/>
    </location>
</feature>
<feature type="domain" description="Transcobalamin-like C-terminal" evidence="2">
    <location>
        <begin position="91"/>
        <end position="127"/>
    </location>
</feature>
<keyword evidence="4" id="KW-1185">Reference proteome</keyword>
<protein>
    <submittedName>
        <fullName evidence="3">DUF4430 domain-containing protein</fullName>
    </submittedName>
</protein>
<dbReference type="Pfam" id="PF14478">
    <property type="entry name" value="DUF4430"/>
    <property type="match status" value="1"/>
</dbReference>
<evidence type="ECO:0000259" key="2">
    <source>
        <dbReference type="Pfam" id="PF14478"/>
    </source>
</evidence>
<dbReference type="Gene3D" id="2.170.130.30">
    <property type="match status" value="1"/>
</dbReference>
<dbReference type="PROSITE" id="PS51257">
    <property type="entry name" value="PROKAR_LIPOPROTEIN"/>
    <property type="match status" value="1"/>
</dbReference>
<feature type="chain" id="PRO_5045131518" evidence="1">
    <location>
        <begin position="23"/>
        <end position="130"/>
    </location>
</feature>
<keyword evidence="1" id="KW-0732">Signal</keyword>
<dbReference type="Proteomes" id="UP001177160">
    <property type="component" value="Unassembled WGS sequence"/>
</dbReference>
<dbReference type="InterPro" id="IPR027954">
    <property type="entry name" value="Transcobalamin-like_C"/>
</dbReference>
<evidence type="ECO:0000256" key="1">
    <source>
        <dbReference type="SAM" id="SignalP"/>
    </source>
</evidence>
<sequence length="130" mass="14847">MSKWFKRIFLVVFLLTLSFGLAACQTTPEQGDKVLITIELYDDALLVSKQFKVNENVTAEAALDEHLEATYEVYSWGKMLLTLTYQTFKLEPGTQEFIAFYVNGESSMVGVSDYYVKDNDVLAFKLESWS</sequence>